<dbReference type="Pfam" id="PF13450">
    <property type="entry name" value="NAD_binding_8"/>
    <property type="match status" value="1"/>
</dbReference>
<dbReference type="AlphaFoldDB" id="H0G8M4"/>
<name>H0G8M4_RHIML</name>
<dbReference type="PATRIC" id="fig|1107881.3.peg.5940"/>
<keyword evidence="9" id="KW-0411">Iron-sulfur</keyword>
<evidence type="ECO:0000256" key="9">
    <source>
        <dbReference type="ARBA" id="ARBA00023014"/>
    </source>
</evidence>
<evidence type="ECO:0000313" key="11">
    <source>
        <dbReference type="EMBL" id="EHK74341.1"/>
    </source>
</evidence>
<dbReference type="Proteomes" id="UP000004038">
    <property type="component" value="Unassembled WGS sequence"/>
</dbReference>
<keyword evidence="6" id="KW-0479">Metal-binding</keyword>
<dbReference type="GO" id="GO:0010181">
    <property type="term" value="F:FMN binding"/>
    <property type="evidence" value="ECO:0007669"/>
    <property type="project" value="InterPro"/>
</dbReference>
<evidence type="ECO:0000256" key="7">
    <source>
        <dbReference type="ARBA" id="ARBA00023002"/>
    </source>
</evidence>
<gene>
    <name evidence="11" type="ORF">SM0020_29325</name>
</gene>
<evidence type="ECO:0000256" key="2">
    <source>
        <dbReference type="ARBA" id="ARBA00001966"/>
    </source>
</evidence>
<dbReference type="InterPro" id="IPR037348">
    <property type="entry name" value="TMADH/DMDH_FMN-bd"/>
</dbReference>
<dbReference type="RefSeq" id="WP_003535264.1">
    <property type="nucleotide sequence ID" value="NZ_AGVV01000091.1"/>
</dbReference>
<evidence type="ECO:0000256" key="3">
    <source>
        <dbReference type="ARBA" id="ARBA00011048"/>
    </source>
</evidence>
<comment type="similarity">
    <text evidence="3">In the N-terminal section; belongs to the NADH:flavin oxidoreductase/NADH oxidase family.</text>
</comment>
<keyword evidence="5" id="KW-0288">FMN</keyword>
<protein>
    <submittedName>
        <fullName evidence="11">Methylamine</fullName>
    </submittedName>
</protein>
<dbReference type="GO" id="GO:0016491">
    <property type="term" value="F:oxidoreductase activity"/>
    <property type="evidence" value="ECO:0007669"/>
    <property type="project" value="UniProtKB-KW"/>
</dbReference>
<dbReference type="SUPFAM" id="SSF51971">
    <property type="entry name" value="Nucleotide-binding domain"/>
    <property type="match status" value="1"/>
</dbReference>
<comment type="cofactor">
    <cofactor evidence="2">
        <name>[4Fe-4S] cluster</name>
        <dbReference type="ChEBI" id="CHEBI:49883"/>
    </cofactor>
</comment>
<dbReference type="PANTHER" id="PTHR42917:SF2">
    <property type="entry name" value="2,4-DIENOYL-COA REDUCTASE [(2E)-ENOYL-COA-PRODUCING]"/>
    <property type="match status" value="1"/>
</dbReference>
<dbReference type="GO" id="GO:0051536">
    <property type="term" value="F:iron-sulfur cluster binding"/>
    <property type="evidence" value="ECO:0007669"/>
    <property type="project" value="UniProtKB-KW"/>
</dbReference>
<keyword evidence="4" id="KW-0285">Flavoprotein</keyword>
<evidence type="ECO:0000256" key="6">
    <source>
        <dbReference type="ARBA" id="ARBA00022723"/>
    </source>
</evidence>
<dbReference type="Gene3D" id="3.20.20.70">
    <property type="entry name" value="Aldolase class I"/>
    <property type="match status" value="1"/>
</dbReference>
<dbReference type="InterPro" id="IPR051793">
    <property type="entry name" value="NADH:flavin_oxidoreductase"/>
</dbReference>
<evidence type="ECO:0000256" key="4">
    <source>
        <dbReference type="ARBA" id="ARBA00022630"/>
    </source>
</evidence>
<dbReference type="InterPro" id="IPR036188">
    <property type="entry name" value="FAD/NAD-bd_sf"/>
</dbReference>
<dbReference type="SUPFAM" id="SSF51905">
    <property type="entry name" value="FAD/NAD(P)-binding domain"/>
    <property type="match status" value="1"/>
</dbReference>
<evidence type="ECO:0000313" key="12">
    <source>
        <dbReference type="Proteomes" id="UP000004038"/>
    </source>
</evidence>
<feature type="domain" description="NADH:flavin oxidoreductase/NADH oxidase N-terminal" evidence="10">
    <location>
        <begin position="10"/>
        <end position="339"/>
    </location>
</feature>
<dbReference type="InterPro" id="IPR013785">
    <property type="entry name" value="Aldolase_TIM"/>
</dbReference>
<organism evidence="11 12">
    <name type="scientific">Sinorhizobium meliloti CCNWSX0020</name>
    <dbReference type="NCBI Taxonomy" id="1107881"/>
    <lineage>
        <taxon>Bacteria</taxon>
        <taxon>Pseudomonadati</taxon>
        <taxon>Pseudomonadota</taxon>
        <taxon>Alphaproteobacteria</taxon>
        <taxon>Hyphomicrobiales</taxon>
        <taxon>Rhizobiaceae</taxon>
        <taxon>Sinorhizobium/Ensifer group</taxon>
        <taxon>Sinorhizobium</taxon>
    </lineage>
</organism>
<dbReference type="EMBL" id="AGVV01000091">
    <property type="protein sequence ID" value="EHK74341.1"/>
    <property type="molecule type" value="Genomic_DNA"/>
</dbReference>
<dbReference type="InterPro" id="IPR001155">
    <property type="entry name" value="OxRdtase_FMN_N"/>
</dbReference>
<dbReference type="SUPFAM" id="SSF51395">
    <property type="entry name" value="FMN-linked oxidoreductases"/>
    <property type="match status" value="1"/>
</dbReference>
<keyword evidence="8" id="KW-0408">Iron</keyword>
<accession>H0G8M4</accession>
<evidence type="ECO:0000256" key="8">
    <source>
        <dbReference type="ARBA" id="ARBA00023004"/>
    </source>
</evidence>
<evidence type="ECO:0000259" key="10">
    <source>
        <dbReference type="Pfam" id="PF00724"/>
    </source>
</evidence>
<evidence type="ECO:0000256" key="5">
    <source>
        <dbReference type="ARBA" id="ARBA00022643"/>
    </source>
</evidence>
<evidence type="ECO:0000256" key="1">
    <source>
        <dbReference type="ARBA" id="ARBA00001917"/>
    </source>
</evidence>
<keyword evidence="7" id="KW-0560">Oxidoreductase</keyword>
<reference evidence="11 12" key="1">
    <citation type="journal article" date="2012" name="J. Bacteriol.">
        <title>Draft Genome Sequence of Sinorhizobium meliloti CCNWSX0020, a Nitrogen-Fixing Symbiont with Copper Tolerance Capability Isolated from Lead-Zinc Mine Tailings.</title>
        <authorList>
            <person name="Li Z."/>
            <person name="Ma Z."/>
            <person name="Hao X."/>
            <person name="Wei G."/>
        </authorList>
    </citation>
    <scope>NUCLEOTIDE SEQUENCE [LARGE SCALE GENOMIC DNA]</scope>
    <source>
        <strain evidence="11 12">CCNWSX0020</strain>
    </source>
</reference>
<comment type="cofactor">
    <cofactor evidence="1">
        <name>FMN</name>
        <dbReference type="ChEBI" id="CHEBI:58210"/>
    </cofactor>
</comment>
<dbReference type="GO" id="GO:0046872">
    <property type="term" value="F:metal ion binding"/>
    <property type="evidence" value="ECO:0007669"/>
    <property type="project" value="UniProtKB-KW"/>
</dbReference>
<dbReference type="Pfam" id="PF00724">
    <property type="entry name" value="Oxidored_FMN"/>
    <property type="match status" value="1"/>
</dbReference>
<dbReference type="Gene3D" id="3.50.50.60">
    <property type="entry name" value="FAD/NAD(P)-binding domain"/>
    <property type="match status" value="1"/>
</dbReference>
<dbReference type="PANTHER" id="PTHR42917">
    <property type="entry name" value="2,4-DIENOYL-COA REDUCTASE"/>
    <property type="match status" value="1"/>
</dbReference>
<sequence>MSRDSRFDILFEPVKIGPVTARNRFYQVPHCSGMGYRYPNAEAHLRGMKAEGGWAVVSTQEAEIHPTSDLTPANEARLWDDGDLPALSAVTERIHAHGSLAAIQLVHNGLHVANRFSRMIPLAPSHAVSDSLDPVQARAMDKADITDMRRWYRNAALRAKKAGFDIVYLYAGHDMSVLQHFLSRRHNDRSDEYGGSFENRLRLFREILDDVREAIGDTCALAVRLAVDELMGPSGITCEGEGKDIISALGELPDLWDVNLSDWSNDSQSARFSEEGYQEPYIRFVKSVTTKPVVGVGRYTSPDSMVRVVKQGILDFIGAARPSIADPFLPKKIEEGRIDDIRECIGCNICTSGDNTNVPMRCTQNPTVGEEWRKGWHPETIARFETPEPALIIGGGPAGLEAARALAQRGVDVMLAEGGGEWGGRVARECRLPGLATWGRVRDWRIGQLSTRVNAELYLHSLLSAADILQYGIPHVAIATGASWRTDGVGRTHRMPLDFLSEGILVSPDAILSEGAEAVPSDGPVVVFDDDCFYMGSVLAELLARRGRTVTFVTPESQVSPWSRNTLEQARIQKRLIDLGVEIVTAMALAGRTKDQLELSCVYSGRTRPVDCATLVPVTARLPDETLWLELKAREAEWADAGIKTITRLGDCLAPGLIAAAVYSGHQYARTYQEQVDKDRAPFMREDIARLYGLRSA</sequence>
<proteinExistence type="inferred from homology"/>
<dbReference type="CDD" id="cd02929">
    <property type="entry name" value="TMADH_HD_FMN"/>
    <property type="match status" value="1"/>
</dbReference>
<dbReference type="Gene3D" id="3.40.50.720">
    <property type="entry name" value="NAD(P)-binding Rossmann-like Domain"/>
    <property type="match status" value="1"/>
</dbReference>